<dbReference type="Proteomes" id="UP000185744">
    <property type="component" value="Unassembled WGS sequence"/>
</dbReference>
<feature type="transmembrane region" description="Helical" evidence="3">
    <location>
        <begin position="87"/>
        <end position="108"/>
    </location>
</feature>
<evidence type="ECO:0000256" key="1">
    <source>
        <dbReference type="ARBA" id="ARBA00009186"/>
    </source>
</evidence>
<dbReference type="GO" id="GO:0020037">
    <property type="term" value="F:heme binding"/>
    <property type="evidence" value="ECO:0007669"/>
    <property type="project" value="InterPro"/>
</dbReference>
<dbReference type="PANTHER" id="PTHR43653:SF1">
    <property type="entry name" value="CYTOCHROME C-TYPE BIOGENESIS PROTEIN CCMF"/>
    <property type="match status" value="1"/>
</dbReference>
<gene>
    <name evidence="5" type="ORF">BTN85_1583</name>
</gene>
<organism evidence="5 6">
    <name type="scientific">Methanohalarchaeum thermophilum</name>
    <dbReference type="NCBI Taxonomy" id="1903181"/>
    <lineage>
        <taxon>Archaea</taxon>
        <taxon>Methanobacteriati</taxon>
        <taxon>Methanobacteriota</taxon>
        <taxon>Methanonatronarchaeia</taxon>
        <taxon>Methanonatronarchaeales</taxon>
        <taxon>Methanonatronarchaeaceae</taxon>
        <taxon>Candidatus Methanohalarchaeum</taxon>
    </lineage>
</organism>
<keyword evidence="3" id="KW-0812">Transmembrane</keyword>
<dbReference type="InterPro" id="IPR003567">
    <property type="entry name" value="Cyt_c_biogenesis"/>
</dbReference>
<protein>
    <submittedName>
        <fullName evidence="5">Cytochrome c biogenesis factor CcmF</fullName>
    </submittedName>
</protein>
<dbReference type="GO" id="GO:0016020">
    <property type="term" value="C:membrane"/>
    <property type="evidence" value="ECO:0007669"/>
    <property type="project" value="InterPro"/>
</dbReference>
<evidence type="ECO:0000313" key="5">
    <source>
        <dbReference type="EMBL" id="OKY79077.1"/>
    </source>
</evidence>
<feature type="transmembrane region" description="Helical" evidence="3">
    <location>
        <begin position="6"/>
        <end position="23"/>
    </location>
</feature>
<dbReference type="AlphaFoldDB" id="A0A1Q6DXJ7"/>
<evidence type="ECO:0000256" key="3">
    <source>
        <dbReference type="SAM" id="Phobius"/>
    </source>
</evidence>
<sequence length="360" mass="41308">MRFGEVFLWLTFFSALIAIYFSFKSFRNSSGSFIEVSRKTTFLTFLMASFSFFSFSISCFLSDSSLFYSYAHSLPSYPWYFKLSSIWAGQSGSFFLWFYVIISLLLLIEFRWPKEFRETDFFSVTKLSVLFIFVSFVLLLISTDAFRTTEQALRNFALQNPDISNSAQISTLKMYYPRGWMMNSMLLSPWMVIHPPIIFVGYAAFTIPLASTFGFAVTGSGDWSRLSKVWSRVGWFFLSLGIGIGAYWAYVTLGWGGYWGWDPVESSSLLPWLTATAFLHLQIWYIKTNKFRCLAHIFSLITFILVIFATFVTRGGLNLSSVHSFAQLAKPTFLVLITLLIGVSGTGSILLWLRMKREKK</sequence>
<evidence type="ECO:0000259" key="4">
    <source>
        <dbReference type="Pfam" id="PF01578"/>
    </source>
</evidence>
<reference evidence="5" key="1">
    <citation type="submission" date="2016-12" db="EMBL/GenBank/DDBJ databases">
        <title>Discovery of methanogenic haloarchaea.</title>
        <authorList>
            <person name="Sorokin D.Y."/>
            <person name="Makarova K.S."/>
            <person name="Abbas B."/>
            <person name="Ferrer M."/>
            <person name="Golyshin P.N."/>
        </authorList>
    </citation>
    <scope>NUCLEOTIDE SEQUENCE [LARGE SCALE GENOMIC DNA]</scope>
    <source>
        <strain evidence="5">HMET1</strain>
    </source>
</reference>
<dbReference type="GO" id="GO:0015232">
    <property type="term" value="F:heme transmembrane transporter activity"/>
    <property type="evidence" value="ECO:0007669"/>
    <property type="project" value="InterPro"/>
</dbReference>
<keyword evidence="6" id="KW-1185">Reference proteome</keyword>
<dbReference type="InParanoid" id="A0A1Q6DXJ7"/>
<comment type="similarity">
    <text evidence="1">Belongs to the CcmF/CycK/Ccl1/NrfE/CcsA family.</text>
</comment>
<feature type="transmembrane region" description="Helical" evidence="3">
    <location>
        <begin position="229"/>
        <end position="249"/>
    </location>
</feature>
<feature type="domain" description="Cytochrome c assembly protein" evidence="4">
    <location>
        <begin position="92"/>
        <end position="314"/>
    </location>
</feature>
<keyword evidence="2" id="KW-0201">Cytochrome c-type biogenesis</keyword>
<feature type="transmembrane region" description="Helical" evidence="3">
    <location>
        <begin position="333"/>
        <end position="353"/>
    </location>
</feature>
<evidence type="ECO:0000256" key="2">
    <source>
        <dbReference type="ARBA" id="ARBA00022748"/>
    </source>
</evidence>
<feature type="transmembrane region" description="Helical" evidence="3">
    <location>
        <begin position="192"/>
        <end position="217"/>
    </location>
</feature>
<dbReference type="PRINTS" id="PR01410">
    <property type="entry name" value="CCBIOGENESIS"/>
</dbReference>
<keyword evidence="3" id="KW-0472">Membrane</keyword>
<dbReference type="GO" id="GO:0017004">
    <property type="term" value="P:cytochrome complex assembly"/>
    <property type="evidence" value="ECO:0007669"/>
    <property type="project" value="UniProtKB-KW"/>
</dbReference>
<dbReference type="Pfam" id="PF01578">
    <property type="entry name" value="Cytochrom_C_asm"/>
    <property type="match status" value="1"/>
</dbReference>
<comment type="caution">
    <text evidence="5">The sequence shown here is derived from an EMBL/GenBank/DDBJ whole genome shotgun (WGS) entry which is preliminary data.</text>
</comment>
<name>A0A1Q6DXJ7_METT1</name>
<accession>A0A1Q6DXJ7</accession>
<dbReference type="InterPro" id="IPR002541">
    <property type="entry name" value="Cyt_c_assembly"/>
</dbReference>
<dbReference type="STRING" id="1903181.BTN85_1583"/>
<feature type="transmembrane region" description="Helical" evidence="3">
    <location>
        <begin position="293"/>
        <end position="313"/>
    </location>
</feature>
<dbReference type="PANTHER" id="PTHR43653">
    <property type="entry name" value="CYTOCHROME C ASSEMBLY PROTEIN-RELATED"/>
    <property type="match status" value="1"/>
</dbReference>
<proteinExistence type="inferred from homology"/>
<feature type="transmembrane region" description="Helical" evidence="3">
    <location>
        <begin position="120"/>
        <end position="141"/>
    </location>
</feature>
<keyword evidence="3" id="KW-1133">Transmembrane helix</keyword>
<dbReference type="EMBL" id="MSDW01000001">
    <property type="protein sequence ID" value="OKY79077.1"/>
    <property type="molecule type" value="Genomic_DNA"/>
</dbReference>
<evidence type="ECO:0000313" key="6">
    <source>
        <dbReference type="Proteomes" id="UP000185744"/>
    </source>
</evidence>
<feature type="transmembrane region" description="Helical" evidence="3">
    <location>
        <begin position="269"/>
        <end position="286"/>
    </location>
</feature>
<feature type="transmembrane region" description="Helical" evidence="3">
    <location>
        <begin position="43"/>
        <end position="67"/>
    </location>
</feature>